<organism evidence="1 2">
    <name type="scientific">Neophaeococcomyces mojaviensis</name>
    <dbReference type="NCBI Taxonomy" id="3383035"/>
    <lineage>
        <taxon>Eukaryota</taxon>
        <taxon>Fungi</taxon>
        <taxon>Dikarya</taxon>
        <taxon>Ascomycota</taxon>
        <taxon>Pezizomycotina</taxon>
        <taxon>Eurotiomycetes</taxon>
        <taxon>Chaetothyriomycetidae</taxon>
        <taxon>Chaetothyriales</taxon>
        <taxon>Chaetothyriales incertae sedis</taxon>
        <taxon>Neophaeococcomyces</taxon>
    </lineage>
</organism>
<protein>
    <submittedName>
        <fullName evidence="1">Uncharacterized protein</fullName>
    </submittedName>
</protein>
<dbReference type="Proteomes" id="UP001172386">
    <property type="component" value="Unassembled WGS sequence"/>
</dbReference>
<dbReference type="EMBL" id="JAPDRQ010000086">
    <property type="protein sequence ID" value="KAJ9655961.1"/>
    <property type="molecule type" value="Genomic_DNA"/>
</dbReference>
<proteinExistence type="predicted"/>
<comment type="caution">
    <text evidence="1">The sequence shown here is derived from an EMBL/GenBank/DDBJ whole genome shotgun (WGS) entry which is preliminary data.</text>
</comment>
<accession>A0ACC3A6X7</accession>
<sequence>MKFFDILSVGLLISTAAARSAQHVGKKLPELQSKKAHLPQKRSGDFPRRQASPYMTDATAEYAVNGTGLPYVDFDIGESYAGLMDISNNTDDGQLYFWFFPSPNPAAEKEILIWLNGGPGCSSLEGFFQENGPVIWQYGTYAPVQNPWTWVNLTNVVWVEQPIGTGFTQGNVTATSEEDIMAQFLGFWKNFINTFAMQGYTVYIAGESYAGYYVPYLADAMLNQNDTTYYNLSSILVYDGVYSYDSIGDNIPTAAFVDFWGPLLDLNATFVEQLHNVSDACGYTSFLEQSLVFPPKGPLPTPPYPNDDNDTCSTWNMVYEAASLINPCFDIYQVATTCPLLWDVLGFPGSFGYVPDGAFVYFNLTDVQQAINAPIQEWDECSNIDVFVNGTDTSPPSALSVLPGVIERADRVILGHGLLDFILQYNGTLLAIQNMTWNGMQGFQQGPDKFSDFYVPYHEEYQLGTLAGAGVMGQYHSERGLTLVTVDLSGHMVPQYAPSAAYRHVEFLLGRIPDLGSQTPFTTMQNTSYRRV</sequence>
<gene>
    <name evidence="1" type="ORF">H2198_005309</name>
</gene>
<name>A0ACC3A6X7_9EURO</name>
<keyword evidence="2" id="KW-1185">Reference proteome</keyword>
<evidence type="ECO:0000313" key="1">
    <source>
        <dbReference type="EMBL" id="KAJ9655961.1"/>
    </source>
</evidence>
<reference evidence="1" key="1">
    <citation type="submission" date="2022-10" db="EMBL/GenBank/DDBJ databases">
        <title>Culturing micro-colonial fungi from biological soil crusts in the Mojave desert and describing Neophaeococcomyces mojavensis, and introducing the new genera and species Taxawa tesnikishii.</title>
        <authorList>
            <person name="Kurbessoian T."/>
            <person name="Stajich J.E."/>
        </authorList>
    </citation>
    <scope>NUCLEOTIDE SEQUENCE</scope>
    <source>
        <strain evidence="1">JES_112</strain>
    </source>
</reference>
<evidence type="ECO:0000313" key="2">
    <source>
        <dbReference type="Proteomes" id="UP001172386"/>
    </source>
</evidence>